<feature type="transmembrane region" description="Helical" evidence="8">
    <location>
        <begin position="443"/>
        <end position="462"/>
    </location>
</feature>
<reference evidence="10" key="1">
    <citation type="journal article" date="2023" name="Commun. Biol.">
        <title>Genome analysis of Parmales, the sister group of diatoms, reveals the evolutionary specialization of diatoms from phago-mixotrophs to photoautotrophs.</title>
        <authorList>
            <person name="Ban H."/>
            <person name="Sato S."/>
            <person name="Yoshikawa S."/>
            <person name="Yamada K."/>
            <person name="Nakamura Y."/>
            <person name="Ichinomiya M."/>
            <person name="Sato N."/>
            <person name="Blanc-Mathieu R."/>
            <person name="Endo H."/>
            <person name="Kuwata A."/>
            <person name="Ogata H."/>
        </authorList>
    </citation>
    <scope>NUCLEOTIDE SEQUENCE [LARGE SCALE GENOMIC DNA]</scope>
    <source>
        <strain evidence="10">NIES 3700</strain>
    </source>
</reference>
<feature type="compositionally biased region" description="Polar residues" evidence="7">
    <location>
        <begin position="15"/>
        <end position="24"/>
    </location>
</feature>
<feature type="transmembrane region" description="Helical" evidence="8">
    <location>
        <begin position="319"/>
        <end position="342"/>
    </location>
</feature>
<comment type="subcellular location">
    <subcellularLocation>
        <location evidence="1">Membrane</location>
        <topology evidence="1">Multi-pass membrane protein</topology>
    </subcellularLocation>
</comment>
<feature type="compositionally biased region" description="Low complexity" evidence="7">
    <location>
        <begin position="357"/>
        <end position="368"/>
    </location>
</feature>
<feature type="transmembrane region" description="Helical" evidence="8">
    <location>
        <begin position="469"/>
        <end position="489"/>
    </location>
</feature>
<dbReference type="PANTHER" id="PTHR10332">
    <property type="entry name" value="EQUILIBRATIVE NUCLEOSIDE TRANSPORTER"/>
    <property type="match status" value="1"/>
</dbReference>
<dbReference type="OrthoDB" id="1856718at2759"/>
<gene>
    <name evidence="9" type="ORF">TrLO_g9920</name>
</gene>
<evidence type="ECO:0000313" key="9">
    <source>
        <dbReference type="EMBL" id="GMH61631.1"/>
    </source>
</evidence>
<dbReference type="GO" id="GO:0005886">
    <property type="term" value="C:plasma membrane"/>
    <property type="evidence" value="ECO:0007669"/>
    <property type="project" value="TreeGrafter"/>
</dbReference>
<dbReference type="PANTHER" id="PTHR10332:SF10">
    <property type="entry name" value="EQUILIBRATIVE NUCLEOSIDE TRANSPORTER 4"/>
    <property type="match status" value="1"/>
</dbReference>
<evidence type="ECO:0000256" key="2">
    <source>
        <dbReference type="ARBA" id="ARBA00007965"/>
    </source>
</evidence>
<dbReference type="EMBL" id="BRXW01000510">
    <property type="protein sequence ID" value="GMH61631.1"/>
    <property type="molecule type" value="Genomic_DNA"/>
</dbReference>
<dbReference type="Pfam" id="PF01733">
    <property type="entry name" value="Nucleoside_tran"/>
    <property type="match status" value="1"/>
</dbReference>
<feature type="transmembrane region" description="Helical" evidence="8">
    <location>
        <begin position="509"/>
        <end position="534"/>
    </location>
</feature>
<keyword evidence="10" id="KW-1185">Reference proteome</keyword>
<feature type="transmembrane region" description="Helical" evidence="8">
    <location>
        <begin position="140"/>
        <end position="158"/>
    </location>
</feature>
<evidence type="ECO:0000256" key="6">
    <source>
        <dbReference type="ARBA" id="ARBA00023136"/>
    </source>
</evidence>
<dbReference type="Proteomes" id="UP001165122">
    <property type="component" value="Unassembled WGS sequence"/>
</dbReference>
<evidence type="ECO:0000256" key="5">
    <source>
        <dbReference type="ARBA" id="ARBA00022989"/>
    </source>
</evidence>
<feature type="transmembrane region" description="Helical" evidence="8">
    <location>
        <begin position="178"/>
        <end position="198"/>
    </location>
</feature>
<proteinExistence type="inferred from homology"/>
<organism evidence="9 10">
    <name type="scientific">Triparma laevis f. longispina</name>
    <dbReference type="NCBI Taxonomy" id="1714387"/>
    <lineage>
        <taxon>Eukaryota</taxon>
        <taxon>Sar</taxon>
        <taxon>Stramenopiles</taxon>
        <taxon>Ochrophyta</taxon>
        <taxon>Bolidophyceae</taxon>
        <taxon>Parmales</taxon>
        <taxon>Triparmaceae</taxon>
        <taxon>Triparma</taxon>
    </lineage>
</organism>
<keyword evidence="4 8" id="KW-0812">Transmembrane</keyword>
<evidence type="ECO:0000313" key="10">
    <source>
        <dbReference type="Proteomes" id="UP001165122"/>
    </source>
</evidence>
<dbReference type="GO" id="GO:0005337">
    <property type="term" value="F:nucleoside transmembrane transporter activity"/>
    <property type="evidence" value="ECO:0007669"/>
    <property type="project" value="InterPro"/>
</dbReference>
<feature type="region of interest" description="Disordered" evidence="7">
    <location>
        <begin position="1"/>
        <end position="40"/>
    </location>
</feature>
<accession>A0A9W7A173</accession>
<keyword evidence="3" id="KW-0813">Transport</keyword>
<evidence type="ECO:0000256" key="8">
    <source>
        <dbReference type="SAM" id="Phobius"/>
    </source>
</evidence>
<comment type="caution">
    <text evidence="9">The sequence shown here is derived from an EMBL/GenBank/DDBJ whole genome shotgun (WGS) entry which is preliminary data.</text>
</comment>
<feature type="transmembrane region" description="Helical" evidence="8">
    <location>
        <begin position="410"/>
        <end position="431"/>
    </location>
</feature>
<dbReference type="PRINTS" id="PR01130">
    <property type="entry name" value="DERENTRNSPRT"/>
</dbReference>
<evidence type="ECO:0000256" key="7">
    <source>
        <dbReference type="SAM" id="MobiDB-lite"/>
    </source>
</evidence>
<evidence type="ECO:0000256" key="4">
    <source>
        <dbReference type="ARBA" id="ARBA00022692"/>
    </source>
</evidence>
<sequence length="584" mass="64022">MNTPPPLTTFARSLGITTSTKKQNPNPPTHFSIPAKPPLHPQTSLTLSQSTYGSLEGDKFLEDEDNLNLSMYSTDDDETGTLLKCRTKSATSSAFERALNSASSKSDCPCLPSCCSPTDPYYSETKTSPFSHFLQKKSKTVSLLCLVVLGMSNVVPWLAFISCGDYFTFLFPTRNTGFIFPVLNMTLLTFGTILTTFYGRNLSLYVRLLLTNIIIIFLLLSVPLYIGPAYDKRELEEGTALTLTYAVLGLCSLCVAVNQSSCYGVAGVFGSEFICSLESGKGWSGLAIISIRMMLKFYFEKSGESQSEALKRSTSIFFYFGAAVVCLGVVAYGILIHTPFAIEKFEEYYSMPPPLAQTPNQTPQGTPTMGRRGSRVEASPNTKVKFSPSLSRPRSRSTTQKVRERMLSRIKLPAIGVFTSFTVCIACFPGIATSMKSEALGDWFPVLIVFCYNTFDLVGKALPAFWQPFDGNTVLLPVLMNVVILPLMILEKHYDDEPSGFFKLTSVRFATTCLLGLLTGFSATCCLMVAPGLVPERYREVAAQFMSVFLIFGLFSGSIVGAVIGSGGVLNDVPYPVLRPREED</sequence>
<feature type="transmembrane region" description="Helical" evidence="8">
    <location>
        <begin position="546"/>
        <end position="570"/>
    </location>
</feature>
<keyword evidence="6 8" id="KW-0472">Membrane</keyword>
<name>A0A9W7A173_9STRA</name>
<comment type="similarity">
    <text evidence="2">Belongs to the SLC29A/ENT transporter (TC 2.A.57) family.</text>
</comment>
<protein>
    <submittedName>
        <fullName evidence="9">Uncharacterized protein</fullName>
    </submittedName>
</protein>
<evidence type="ECO:0000256" key="1">
    <source>
        <dbReference type="ARBA" id="ARBA00004141"/>
    </source>
</evidence>
<dbReference type="InterPro" id="IPR002259">
    <property type="entry name" value="Eqnu_transpt"/>
</dbReference>
<feature type="transmembrane region" description="Helical" evidence="8">
    <location>
        <begin position="205"/>
        <end position="226"/>
    </location>
</feature>
<feature type="region of interest" description="Disordered" evidence="7">
    <location>
        <begin position="356"/>
        <end position="401"/>
    </location>
</feature>
<evidence type="ECO:0000256" key="3">
    <source>
        <dbReference type="ARBA" id="ARBA00022448"/>
    </source>
</evidence>
<dbReference type="AlphaFoldDB" id="A0A9W7A173"/>
<keyword evidence="5 8" id="KW-1133">Transmembrane helix</keyword>